<protein>
    <recommendedName>
        <fullName evidence="3">CoA transferase</fullName>
    </recommendedName>
</protein>
<dbReference type="SUPFAM" id="SSF89796">
    <property type="entry name" value="CoA-transferase family III (CaiB/BaiF)"/>
    <property type="match status" value="1"/>
</dbReference>
<name>A0ABQ2DCB7_9MICC</name>
<gene>
    <name evidence="1" type="ORF">GCM10007173_09970</name>
</gene>
<comment type="caution">
    <text evidence="1">The sequence shown here is derived from an EMBL/GenBank/DDBJ whole genome shotgun (WGS) entry which is preliminary data.</text>
</comment>
<evidence type="ECO:0000313" key="1">
    <source>
        <dbReference type="EMBL" id="GGJ53444.1"/>
    </source>
</evidence>
<sequence>MTQGRLWTYSDDPVKPLRGLRVLDFTRVIAGPTASRTLAMWGAEVLRVDPPHMPELSGQYIVTGFGKKSIEADLREAHQLSEVHNLLAGADVVLLGYRPRALEPFGLNEHLLREKYPNLIIGELCAWGYDGPYAFNRGFDSIVQAASGIAEIYQDVRGRPGALPVQALDHSVGYGLAAAIIALADARHIQRRTGHVRFSLARTAASLLDLPVTKAPLEPLRKPILRTMGSTFGVLSYVPPPFRVSGISMDYLSPPPAYGASAPVWS</sequence>
<dbReference type="InterPro" id="IPR023606">
    <property type="entry name" value="CoA-Trfase_III_dom_1_sf"/>
</dbReference>
<keyword evidence="2" id="KW-1185">Reference proteome</keyword>
<dbReference type="Gene3D" id="3.40.50.10540">
    <property type="entry name" value="Crotonobetainyl-coa:carnitine coa-transferase, domain 1"/>
    <property type="match status" value="1"/>
</dbReference>
<organism evidence="1 2">
    <name type="scientific">Glutamicibacter ardleyensis</name>
    <dbReference type="NCBI Taxonomy" id="225894"/>
    <lineage>
        <taxon>Bacteria</taxon>
        <taxon>Bacillati</taxon>
        <taxon>Actinomycetota</taxon>
        <taxon>Actinomycetes</taxon>
        <taxon>Micrococcales</taxon>
        <taxon>Micrococcaceae</taxon>
        <taxon>Glutamicibacter</taxon>
    </lineage>
</organism>
<reference evidence="2" key="1">
    <citation type="journal article" date="2019" name="Int. J. Syst. Evol. Microbiol.">
        <title>The Global Catalogue of Microorganisms (GCM) 10K type strain sequencing project: providing services to taxonomists for standard genome sequencing and annotation.</title>
        <authorList>
            <consortium name="The Broad Institute Genomics Platform"/>
            <consortium name="The Broad Institute Genome Sequencing Center for Infectious Disease"/>
            <person name="Wu L."/>
            <person name="Ma J."/>
        </authorList>
    </citation>
    <scope>NUCLEOTIDE SEQUENCE [LARGE SCALE GENOMIC DNA]</scope>
    <source>
        <strain evidence="2">CGMCC 1.3685</strain>
    </source>
</reference>
<dbReference type="PANTHER" id="PTHR48228">
    <property type="entry name" value="SUCCINYL-COA--D-CITRAMALATE COA-TRANSFERASE"/>
    <property type="match status" value="1"/>
</dbReference>
<dbReference type="PANTHER" id="PTHR48228:SF4">
    <property type="entry name" value="BLR3030 PROTEIN"/>
    <property type="match status" value="1"/>
</dbReference>
<accession>A0ABQ2DCB7</accession>
<evidence type="ECO:0008006" key="3">
    <source>
        <dbReference type="Google" id="ProtNLM"/>
    </source>
</evidence>
<dbReference type="Proteomes" id="UP000606115">
    <property type="component" value="Unassembled WGS sequence"/>
</dbReference>
<proteinExistence type="predicted"/>
<dbReference type="EMBL" id="BMKX01000002">
    <property type="protein sequence ID" value="GGJ53444.1"/>
    <property type="molecule type" value="Genomic_DNA"/>
</dbReference>
<dbReference type="InterPro" id="IPR003673">
    <property type="entry name" value="CoA-Trfase_fam_III"/>
</dbReference>
<dbReference type="InterPro" id="IPR050509">
    <property type="entry name" value="CoA-transferase_III"/>
</dbReference>
<evidence type="ECO:0000313" key="2">
    <source>
        <dbReference type="Proteomes" id="UP000606115"/>
    </source>
</evidence>
<dbReference type="Pfam" id="PF02515">
    <property type="entry name" value="CoA_transf_3"/>
    <property type="match status" value="1"/>
</dbReference>